<gene>
    <name evidence="1" type="ORF">PoMZ_11586</name>
</gene>
<reference evidence="1 2" key="1">
    <citation type="journal article" date="2019" name="Mol. Biol. Evol.">
        <title>Blast fungal genomes show frequent chromosomal changes, gene gains and losses, and effector gene turnover.</title>
        <authorList>
            <person name="Gomez Luciano L.B."/>
            <person name="Jason Tsai I."/>
            <person name="Chuma I."/>
            <person name="Tosa Y."/>
            <person name="Chen Y.H."/>
            <person name="Li J.Y."/>
            <person name="Li M.Y."/>
            <person name="Jade Lu M.Y."/>
            <person name="Nakayashiki H."/>
            <person name="Li W.H."/>
        </authorList>
    </citation>
    <scope>NUCLEOTIDE SEQUENCE [LARGE SCALE GENOMIC DNA]</scope>
    <source>
        <strain evidence="1">MZ5-1-6</strain>
    </source>
</reference>
<dbReference type="EMBL" id="CP034208">
    <property type="protein sequence ID" value="QBZ62700.1"/>
    <property type="molecule type" value="Genomic_DNA"/>
</dbReference>
<name>A0A4P7NKX4_PYROR</name>
<dbReference type="AlphaFoldDB" id="A0A4P7NKX4"/>
<evidence type="ECO:0000313" key="2">
    <source>
        <dbReference type="Proteomes" id="UP000294847"/>
    </source>
</evidence>
<protein>
    <submittedName>
        <fullName evidence="1">Uncharacterized protein</fullName>
    </submittedName>
</protein>
<dbReference type="Proteomes" id="UP000294847">
    <property type="component" value="Chromosome 5"/>
</dbReference>
<evidence type="ECO:0000313" key="1">
    <source>
        <dbReference type="EMBL" id="QBZ62700.1"/>
    </source>
</evidence>
<sequence length="93" mass="10331">MDPKGLRDICGTAVLTVFKPPAVALLLWGQVWATKSPTTTLEYSHSLSLDMRKSVIEYVTAAYQFNLRVHYSIESTGQSTKESKCVPIRNGAR</sequence>
<organism evidence="1 2">
    <name type="scientific">Pyricularia oryzae</name>
    <name type="common">Rice blast fungus</name>
    <name type="synonym">Magnaporthe oryzae</name>
    <dbReference type="NCBI Taxonomy" id="318829"/>
    <lineage>
        <taxon>Eukaryota</taxon>
        <taxon>Fungi</taxon>
        <taxon>Dikarya</taxon>
        <taxon>Ascomycota</taxon>
        <taxon>Pezizomycotina</taxon>
        <taxon>Sordariomycetes</taxon>
        <taxon>Sordariomycetidae</taxon>
        <taxon>Magnaporthales</taxon>
        <taxon>Pyriculariaceae</taxon>
        <taxon>Pyricularia</taxon>
    </lineage>
</organism>
<accession>A0A4P7NKX4</accession>
<proteinExistence type="predicted"/>